<evidence type="ECO:0000256" key="1">
    <source>
        <dbReference type="ARBA" id="ARBA00001970"/>
    </source>
</evidence>
<feature type="transmembrane region" description="Helical" evidence="18">
    <location>
        <begin position="6"/>
        <end position="26"/>
    </location>
</feature>
<dbReference type="InterPro" id="IPR001709">
    <property type="entry name" value="Flavoprot_Pyr_Nucl_cyt_Rdtase"/>
</dbReference>
<keyword evidence="18" id="KW-0812">Transmembrane</keyword>
<evidence type="ECO:0000259" key="20">
    <source>
        <dbReference type="PROSITE" id="PS51384"/>
    </source>
</evidence>
<dbReference type="InterPro" id="IPR001041">
    <property type="entry name" value="2Fe-2S_ferredoxin-type"/>
</dbReference>
<dbReference type="GO" id="GO:0051537">
    <property type="term" value="F:2 iron, 2 sulfur cluster binding"/>
    <property type="evidence" value="ECO:0007669"/>
    <property type="project" value="UniProtKB-KW"/>
</dbReference>
<comment type="cofactor">
    <cofactor evidence="1">
        <name>heme b</name>
        <dbReference type="ChEBI" id="CHEBI:60344"/>
    </cofactor>
</comment>
<dbReference type="EC" id="1.14.12.17" evidence="4"/>
<dbReference type="InterPro" id="IPR017938">
    <property type="entry name" value="Riboflavin_synthase-like_b-brl"/>
</dbReference>
<keyword evidence="9" id="KW-0274">FAD</keyword>
<dbReference type="GO" id="GO:0046872">
    <property type="term" value="F:metal ion binding"/>
    <property type="evidence" value="ECO:0007669"/>
    <property type="project" value="UniProtKB-KW"/>
</dbReference>
<protein>
    <recommendedName>
        <fullName evidence="4">nitric oxide dioxygenase</fullName>
        <ecNumber evidence="4">1.14.12.17</ecNumber>
    </recommendedName>
</protein>
<name>A0A1E5QB79_9PROT</name>
<evidence type="ECO:0000313" key="22">
    <source>
        <dbReference type="Proteomes" id="UP000095347"/>
    </source>
</evidence>
<dbReference type="Gene3D" id="3.40.50.80">
    <property type="entry name" value="Nucleotide-binding domain of ferredoxin-NADP reductase (FNR) module"/>
    <property type="match status" value="1"/>
</dbReference>
<evidence type="ECO:0000256" key="5">
    <source>
        <dbReference type="ARBA" id="ARBA00022617"/>
    </source>
</evidence>
<dbReference type="PROSITE" id="PS51384">
    <property type="entry name" value="FAD_FR"/>
    <property type="match status" value="1"/>
</dbReference>
<dbReference type="SUPFAM" id="SSF54292">
    <property type="entry name" value="2Fe-2S ferredoxin-like"/>
    <property type="match status" value="1"/>
</dbReference>
<dbReference type="PRINTS" id="PR00406">
    <property type="entry name" value="CYTB5RDTASE"/>
</dbReference>
<keyword evidence="18" id="KW-0472">Membrane</keyword>
<comment type="cofactor">
    <cofactor evidence="15">
        <name>[2Fe-2S] cluster</name>
        <dbReference type="ChEBI" id="CHEBI:190135"/>
    </cofactor>
</comment>
<evidence type="ECO:0000256" key="17">
    <source>
        <dbReference type="ARBA" id="ARBA00049433"/>
    </source>
</evidence>
<dbReference type="SUPFAM" id="SSF63380">
    <property type="entry name" value="Riboflavin synthase domain-like"/>
    <property type="match status" value="1"/>
</dbReference>
<keyword evidence="13" id="KW-0411">Iron-sulfur</keyword>
<evidence type="ECO:0000313" key="21">
    <source>
        <dbReference type="EMBL" id="OEJ69285.1"/>
    </source>
</evidence>
<comment type="cofactor">
    <cofactor evidence="2">
        <name>FAD</name>
        <dbReference type="ChEBI" id="CHEBI:57692"/>
    </cofactor>
</comment>
<evidence type="ECO:0000256" key="11">
    <source>
        <dbReference type="ARBA" id="ARBA00023002"/>
    </source>
</evidence>
<dbReference type="InterPro" id="IPR017927">
    <property type="entry name" value="FAD-bd_FR_type"/>
</dbReference>
<reference evidence="22" key="1">
    <citation type="submission" date="2016-07" db="EMBL/GenBank/DDBJ databases">
        <authorList>
            <person name="Florea S."/>
            <person name="Webb J.S."/>
            <person name="Jaromczyk J."/>
            <person name="Schardl C.L."/>
        </authorList>
    </citation>
    <scope>NUCLEOTIDE SEQUENCE [LARGE SCALE GENOMIC DNA]</scope>
    <source>
        <strain evidence="22">MV-1</strain>
    </source>
</reference>
<dbReference type="FunFam" id="3.40.50.80:FF:000010">
    <property type="entry name" value="Flavohemoprotein"/>
    <property type="match status" value="1"/>
</dbReference>
<dbReference type="PROSITE" id="PS00197">
    <property type="entry name" value="2FE2S_FER_1"/>
    <property type="match status" value="1"/>
</dbReference>
<evidence type="ECO:0000256" key="2">
    <source>
        <dbReference type="ARBA" id="ARBA00001974"/>
    </source>
</evidence>
<evidence type="ECO:0000256" key="6">
    <source>
        <dbReference type="ARBA" id="ARBA00022630"/>
    </source>
</evidence>
<evidence type="ECO:0000256" key="13">
    <source>
        <dbReference type="ARBA" id="ARBA00023014"/>
    </source>
</evidence>
<gene>
    <name evidence="21" type="ORF">BEN30_04185</name>
</gene>
<evidence type="ECO:0000256" key="4">
    <source>
        <dbReference type="ARBA" id="ARBA00012229"/>
    </source>
</evidence>
<evidence type="ECO:0000256" key="15">
    <source>
        <dbReference type="ARBA" id="ARBA00034078"/>
    </source>
</evidence>
<evidence type="ECO:0000256" key="9">
    <source>
        <dbReference type="ARBA" id="ARBA00022827"/>
    </source>
</evidence>
<dbReference type="InterPro" id="IPR008333">
    <property type="entry name" value="Cbr1-like_FAD-bd_dom"/>
</dbReference>
<dbReference type="GO" id="GO:0050660">
    <property type="term" value="F:flavin adenine dinucleotide binding"/>
    <property type="evidence" value="ECO:0007669"/>
    <property type="project" value="TreeGrafter"/>
</dbReference>
<dbReference type="Pfam" id="PF00175">
    <property type="entry name" value="NAD_binding_1"/>
    <property type="match status" value="1"/>
</dbReference>
<keyword evidence="22" id="KW-1185">Reference proteome</keyword>
<dbReference type="Gene3D" id="3.10.20.30">
    <property type="match status" value="1"/>
</dbReference>
<keyword evidence="18" id="KW-1133">Transmembrane helix</keyword>
<feature type="domain" description="FAD-binding FR-type" evidence="20">
    <location>
        <begin position="69"/>
        <end position="189"/>
    </location>
</feature>
<organism evidence="21 22">
    <name type="scientific">Magnetovibrio blakemorei</name>
    <dbReference type="NCBI Taxonomy" id="28181"/>
    <lineage>
        <taxon>Bacteria</taxon>
        <taxon>Pseudomonadati</taxon>
        <taxon>Pseudomonadota</taxon>
        <taxon>Alphaproteobacteria</taxon>
        <taxon>Rhodospirillales</taxon>
        <taxon>Magnetovibrionaceae</taxon>
        <taxon>Magnetovibrio</taxon>
    </lineage>
</organism>
<comment type="similarity">
    <text evidence="3">In the C-terminal section; belongs to the flavoprotein pyridine nucleotide cytochrome reductase family.</text>
</comment>
<evidence type="ECO:0000256" key="12">
    <source>
        <dbReference type="ARBA" id="ARBA00023004"/>
    </source>
</evidence>
<dbReference type="STRING" id="28181.BEN30_04185"/>
<keyword evidence="11" id="KW-0560">Oxidoreductase</keyword>
<dbReference type="PANTHER" id="PTHR47354">
    <property type="entry name" value="NADH OXIDOREDUCTASE HCR"/>
    <property type="match status" value="1"/>
</dbReference>
<dbReference type="SUPFAM" id="SSF52343">
    <property type="entry name" value="Ferredoxin reductase-like, C-terminal NADP-linked domain"/>
    <property type="match status" value="1"/>
</dbReference>
<evidence type="ECO:0000256" key="16">
    <source>
        <dbReference type="ARBA" id="ARBA00048649"/>
    </source>
</evidence>
<keyword evidence="7" id="KW-0001">2Fe-2S</keyword>
<dbReference type="RefSeq" id="WP_069956750.1">
    <property type="nucleotide sequence ID" value="NZ_MCGG01000008.1"/>
</dbReference>
<dbReference type="Gene3D" id="2.40.30.10">
    <property type="entry name" value="Translation factors"/>
    <property type="match status" value="1"/>
</dbReference>
<dbReference type="InterPro" id="IPR036010">
    <property type="entry name" value="2Fe-2S_ferredoxin-like_sf"/>
</dbReference>
<evidence type="ECO:0000256" key="18">
    <source>
        <dbReference type="SAM" id="Phobius"/>
    </source>
</evidence>
<dbReference type="GO" id="GO:0008941">
    <property type="term" value="F:nitric oxide dioxygenase NAD(P)H activity"/>
    <property type="evidence" value="ECO:0007669"/>
    <property type="project" value="UniProtKB-EC"/>
</dbReference>
<keyword evidence="5" id="KW-0349">Heme</keyword>
<keyword evidence="14" id="KW-0520">NAD</keyword>
<dbReference type="InterPro" id="IPR050415">
    <property type="entry name" value="MRET"/>
</dbReference>
<dbReference type="Proteomes" id="UP000095347">
    <property type="component" value="Unassembled WGS sequence"/>
</dbReference>
<dbReference type="PANTHER" id="PTHR47354:SF8">
    <property type="entry name" value="1,2-PHENYLACETYL-COA EPOXIDASE, SUBUNIT E"/>
    <property type="match status" value="1"/>
</dbReference>
<dbReference type="Pfam" id="PF00111">
    <property type="entry name" value="Fer2"/>
    <property type="match status" value="1"/>
</dbReference>
<evidence type="ECO:0000256" key="3">
    <source>
        <dbReference type="ARBA" id="ARBA00006401"/>
    </source>
</evidence>
<comment type="catalytic activity">
    <reaction evidence="16">
        <text>2 nitric oxide + NADH + 2 O2 = 2 nitrate + NAD(+) + H(+)</text>
        <dbReference type="Rhea" id="RHEA:19469"/>
        <dbReference type="ChEBI" id="CHEBI:15378"/>
        <dbReference type="ChEBI" id="CHEBI:15379"/>
        <dbReference type="ChEBI" id="CHEBI:16480"/>
        <dbReference type="ChEBI" id="CHEBI:17632"/>
        <dbReference type="ChEBI" id="CHEBI:57540"/>
        <dbReference type="ChEBI" id="CHEBI:57945"/>
        <dbReference type="EC" id="1.14.12.17"/>
    </reaction>
</comment>
<evidence type="ECO:0000259" key="19">
    <source>
        <dbReference type="PROSITE" id="PS51085"/>
    </source>
</evidence>
<dbReference type="PROSITE" id="PS51085">
    <property type="entry name" value="2FE2S_FER_2"/>
    <property type="match status" value="1"/>
</dbReference>
<dbReference type="EMBL" id="MCGG01000008">
    <property type="protein sequence ID" value="OEJ69285.1"/>
    <property type="molecule type" value="Genomic_DNA"/>
</dbReference>
<dbReference type="CDD" id="cd00207">
    <property type="entry name" value="fer2"/>
    <property type="match status" value="1"/>
</dbReference>
<dbReference type="InterPro" id="IPR039261">
    <property type="entry name" value="FNR_nucleotide-bd"/>
</dbReference>
<sequence>MTVVELLIYITIAFVLQVAIFGAVAFRRHWGIYQDMRHRMVGFDTDIIGEADLSRPELDHPPSQEAHWKGFRNFRVSKKIFEDRNKNVCSFYLMPTDDEPLADFQPGQFLTFQLNIDDPSGEGRKPIVRCYSLSESPGHDHYRISVKRVPAPAGSTDLPPGLSSNHLHDHVQEGDVLAVRAPGGHFFLQPGNGPIVLIGGGIGITPMISMLNAALSTGSKREMWLFYGVRNSTEHVMKDHLAALARDHDNFRLHVCYSSPQPGDVEGVDYHHRGHVDLTLLRQTLSLKPYQFYICGPSAMMEALVPALYDWGVPKQNVFYEAFGPASLIKSQPQDTLSPHEITSSLPVSVTFAKSGKTVTWDGSSASLLEFAEDNGIEVASGCRAGGCGSCQVSIDEGEVEYPQPPDFDPDLGCCLMCVSRPTRNLTLQA</sequence>
<dbReference type="Pfam" id="PF00970">
    <property type="entry name" value="FAD_binding_6"/>
    <property type="match status" value="1"/>
</dbReference>
<evidence type="ECO:0000256" key="14">
    <source>
        <dbReference type="ARBA" id="ARBA00023027"/>
    </source>
</evidence>
<dbReference type="PRINTS" id="PR00371">
    <property type="entry name" value="FPNCR"/>
</dbReference>
<dbReference type="AlphaFoldDB" id="A0A1E5QB79"/>
<evidence type="ECO:0000256" key="10">
    <source>
        <dbReference type="ARBA" id="ARBA00022857"/>
    </source>
</evidence>
<accession>A0A1E5QB79</accession>
<evidence type="ECO:0000256" key="8">
    <source>
        <dbReference type="ARBA" id="ARBA00022723"/>
    </source>
</evidence>
<comment type="caution">
    <text evidence="21">The sequence shown here is derived from an EMBL/GenBank/DDBJ whole genome shotgun (WGS) entry which is preliminary data.</text>
</comment>
<proteinExistence type="inferred from homology"/>
<feature type="domain" description="2Fe-2S ferredoxin-type" evidence="19">
    <location>
        <begin position="348"/>
        <end position="430"/>
    </location>
</feature>
<dbReference type="CDD" id="cd06184">
    <property type="entry name" value="flavohem_like_fad_nad_binding"/>
    <property type="match status" value="1"/>
</dbReference>
<dbReference type="OrthoDB" id="9786134at2"/>
<dbReference type="InterPro" id="IPR012675">
    <property type="entry name" value="Beta-grasp_dom_sf"/>
</dbReference>
<dbReference type="InterPro" id="IPR006058">
    <property type="entry name" value="2Fe2S_fd_BS"/>
</dbReference>
<dbReference type="InterPro" id="IPR001433">
    <property type="entry name" value="OxRdtase_FAD/NAD-bd"/>
</dbReference>
<keyword evidence="10" id="KW-0521">NADP</keyword>
<evidence type="ECO:0000256" key="7">
    <source>
        <dbReference type="ARBA" id="ARBA00022714"/>
    </source>
</evidence>
<keyword evidence="8" id="KW-0479">Metal-binding</keyword>
<comment type="catalytic activity">
    <reaction evidence="17">
        <text>2 nitric oxide + NADPH + 2 O2 = 2 nitrate + NADP(+) + H(+)</text>
        <dbReference type="Rhea" id="RHEA:19465"/>
        <dbReference type="ChEBI" id="CHEBI:15378"/>
        <dbReference type="ChEBI" id="CHEBI:15379"/>
        <dbReference type="ChEBI" id="CHEBI:16480"/>
        <dbReference type="ChEBI" id="CHEBI:17632"/>
        <dbReference type="ChEBI" id="CHEBI:57783"/>
        <dbReference type="ChEBI" id="CHEBI:58349"/>
        <dbReference type="EC" id="1.14.12.17"/>
    </reaction>
</comment>
<keyword evidence="6" id="KW-0285">Flavoprotein</keyword>
<keyword evidence="12" id="KW-0408">Iron</keyword>